<proteinExistence type="predicted"/>
<evidence type="ECO:0000256" key="1">
    <source>
        <dbReference type="SAM" id="MobiDB-lite"/>
    </source>
</evidence>
<feature type="compositionally biased region" description="Basic and acidic residues" evidence="1">
    <location>
        <begin position="205"/>
        <end position="215"/>
    </location>
</feature>
<feature type="compositionally biased region" description="Acidic residues" evidence="1">
    <location>
        <begin position="109"/>
        <end position="122"/>
    </location>
</feature>
<dbReference type="Proteomes" id="UP000005642">
    <property type="component" value="Segment"/>
</dbReference>
<protein>
    <submittedName>
        <fullName evidence="2">Uncharacterized protein</fullName>
    </submittedName>
</protein>
<keyword evidence="3" id="KW-1185">Reference proteome</keyword>
<dbReference type="RefSeq" id="YP_004935889.1">
    <property type="nucleotide sequence ID" value="NC_016435.1"/>
</dbReference>
<organism evidence="2 3">
    <name type="scientific">Gordonia phage GRU1</name>
    <dbReference type="NCBI Taxonomy" id="1109710"/>
    <lineage>
        <taxon>Viruses</taxon>
        <taxon>Duplodnaviria</taxon>
        <taxon>Heunggongvirae</taxon>
        <taxon>Uroviricota</taxon>
        <taxon>Caudoviricetes</taxon>
        <taxon>Zierdtviridae</taxon>
        <taxon>Emilbogenvirinae</taxon>
        <taxon>Gruunavirus</taxon>
        <taxon>Gruunavirus GRU1</taxon>
    </lineage>
</organism>
<evidence type="ECO:0000313" key="3">
    <source>
        <dbReference type="Proteomes" id="UP000005642"/>
    </source>
</evidence>
<dbReference type="GeneID" id="11459623"/>
<evidence type="ECO:0000313" key="2">
    <source>
        <dbReference type="EMBL" id="AET09907.1"/>
    </source>
</evidence>
<dbReference type="OrthoDB" id="10013at10239"/>
<sequence>MPQEMSQEAADALDLAEQITAHAKNYGWKPVVAPKVNRKFGFVTLRRELDAEYQEELKAFYAIDPDKDRDQVSYTGNDGVTRVLDPDSGDVREVIENEFRVVGPADTSGDADDVAPEEDMGEVDSARVPPTSAAHSAAHQDVPPTDAAHTDSVSEGAAHWETVPPIEDDESAAHLEQRTVPEHFGIVPEAEPGAVAKDAMGHQAAAEKAKPKDAVHPTWSQQDTYAAVRQQHTNPHRNWSAVASPLSTTEILTKLGVNRKTNNKVEISWLNSLSGALDSAIVDGSAEKYPPHITPADFDPEENGEDLRILHFIQTGGGFRSVAVARIKKIG</sequence>
<feature type="region of interest" description="Disordered" evidence="1">
    <location>
        <begin position="196"/>
        <end position="217"/>
    </location>
</feature>
<name>G8EK25_9CAUD</name>
<reference evidence="2 3" key="1">
    <citation type="journal article" date="2011" name="Appl. Environ. Microbiol.">
        <title>Genome sequence and characterization of the related Gordonia phages GTE5 and GRU1 and their use as potential biocontrol agents.</title>
        <authorList>
            <person name="Petrovski S."/>
            <person name="Tillett D."/>
            <person name="Seviour R.J."/>
        </authorList>
    </citation>
    <scope>NUCLEOTIDE SEQUENCE [LARGE SCALE GENOMIC DNA]</scope>
</reference>
<accession>G8EK25</accession>
<dbReference type="KEGG" id="vg:11459623"/>
<feature type="region of interest" description="Disordered" evidence="1">
    <location>
        <begin position="103"/>
        <end position="156"/>
    </location>
</feature>
<dbReference type="EMBL" id="JF923797">
    <property type="protein sequence ID" value="AET09907.1"/>
    <property type="molecule type" value="Genomic_DNA"/>
</dbReference>